<dbReference type="PANTHER" id="PTHR43401">
    <property type="entry name" value="L-THREONINE 3-DEHYDROGENASE"/>
    <property type="match status" value="1"/>
</dbReference>
<evidence type="ECO:0000313" key="5">
    <source>
        <dbReference type="EMBL" id="CAB4827563.1"/>
    </source>
</evidence>
<proteinExistence type="predicted"/>
<dbReference type="GO" id="GO:0046872">
    <property type="term" value="F:metal ion binding"/>
    <property type="evidence" value="ECO:0007669"/>
    <property type="project" value="UniProtKB-KW"/>
</dbReference>
<dbReference type="GO" id="GO:0016491">
    <property type="term" value="F:oxidoreductase activity"/>
    <property type="evidence" value="ECO:0007669"/>
    <property type="project" value="UniProtKB-KW"/>
</dbReference>
<dbReference type="SMART" id="SM00829">
    <property type="entry name" value="PKS_ER"/>
    <property type="match status" value="1"/>
</dbReference>
<name>A0A6J7A460_9ZZZZ</name>
<sequence>MLAARYYGVRDIRIEEVSTPRLGAADDVLISVHYCGICGTDLHEYTDGPIVTCVEPHPATGATLPQTLGHEFSATVVEVGSSVTEVRVGDRVAVMPAIVCHSCYYCRRGLGHLCLRFAATGLSAETGGMADLAVVKDYQLAILPDEVSNLEGALIEPAAVAAYGVERAGLVGGDVVLVTGAGPIGILTAMYASAAGASTVIIAEPNENRAHLARGLDIGHVMNPASDEFSAMLEETTRGIGVDLAVECSGTSPGLATCLTNTRRRGSIVQTGLHTKTATLDAMALCEKDIALFGSWCYHITDWPRVIRLVASGKYPVSKVVTEVIPLADVVTQGFDVLVNPKGDQLKILMGTEKT</sequence>
<gene>
    <name evidence="5" type="ORF">UFOPK3204_00613</name>
</gene>
<evidence type="ECO:0000256" key="1">
    <source>
        <dbReference type="ARBA" id="ARBA00022723"/>
    </source>
</evidence>
<organism evidence="5">
    <name type="scientific">freshwater metagenome</name>
    <dbReference type="NCBI Taxonomy" id="449393"/>
    <lineage>
        <taxon>unclassified sequences</taxon>
        <taxon>metagenomes</taxon>
        <taxon>ecological metagenomes</taxon>
    </lineage>
</organism>
<protein>
    <submittedName>
        <fullName evidence="5">Unannotated protein</fullName>
    </submittedName>
</protein>
<dbReference type="Gene3D" id="3.40.50.720">
    <property type="entry name" value="NAD(P)-binding Rossmann-like Domain"/>
    <property type="match status" value="1"/>
</dbReference>
<dbReference type="InterPro" id="IPR036291">
    <property type="entry name" value="NAD(P)-bd_dom_sf"/>
</dbReference>
<keyword evidence="2" id="KW-0862">Zinc</keyword>
<dbReference type="Pfam" id="PF00107">
    <property type="entry name" value="ADH_zinc_N"/>
    <property type="match status" value="1"/>
</dbReference>
<keyword evidence="3" id="KW-0560">Oxidoreductase</keyword>
<evidence type="ECO:0000259" key="4">
    <source>
        <dbReference type="SMART" id="SM00829"/>
    </source>
</evidence>
<dbReference type="Pfam" id="PF08240">
    <property type="entry name" value="ADH_N"/>
    <property type="match status" value="1"/>
</dbReference>
<dbReference type="InterPro" id="IPR013149">
    <property type="entry name" value="ADH-like_C"/>
</dbReference>
<dbReference type="InterPro" id="IPR011032">
    <property type="entry name" value="GroES-like_sf"/>
</dbReference>
<dbReference type="CDD" id="cd08233">
    <property type="entry name" value="butanediol_DH_like"/>
    <property type="match status" value="1"/>
</dbReference>
<dbReference type="EMBL" id="CAFABK010000019">
    <property type="protein sequence ID" value="CAB4827563.1"/>
    <property type="molecule type" value="Genomic_DNA"/>
</dbReference>
<dbReference type="PANTHER" id="PTHR43401:SF2">
    <property type="entry name" value="L-THREONINE 3-DEHYDROGENASE"/>
    <property type="match status" value="1"/>
</dbReference>
<dbReference type="SUPFAM" id="SSF50129">
    <property type="entry name" value="GroES-like"/>
    <property type="match status" value="1"/>
</dbReference>
<evidence type="ECO:0000256" key="2">
    <source>
        <dbReference type="ARBA" id="ARBA00022833"/>
    </source>
</evidence>
<keyword evidence="1" id="KW-0479">Metal-binding</keyword>
<dbReference type="InterPro" id="IPR020843">
    <property type="entry name" value="ER"/>
</dbReference>
<dbReference type="SUPFAM" id="SSF51735">
    <property type="entry name" value="NAD(P)-binding Rossmann-fold domains"/>
    <property type="match status" value="1"/>
</dbReference>
<dbReference type="InterPro" id="IPR050129">
    <property type="entry name" value="Zn_alcohol_dh"/>
</dbReference>
<dbReference type="AlphaFoldDB" id="A0A6J7A460"/>
<evidence type="ECO:0000256" key="3">
    <source>
        <dbReference type="ARBA" id="ARBA00023002"/>
    </source>
</evidence>
<reference evidence="5" key="1">
    <citation type="submission" date="2020-05" db="EMBL/GenBank/DDBJ databases">
        <authorList>
            <person name="Chiriac C."/>
            <person name="Salcher M."/>
            <person name="Ghai R."/>
            <person name="Kavagutti S V."/>
        </authorList>
    </citation>
    <scope>NUCLEOTIDE SEQUENCE</scope>
</reference>
<accession>A0A6J7A460</accession>
<feature type="domain" description="Enoyl reductase (ER)" evidence="4">
    <location>
        <begin position="8"/>
        <end position="322"/>
    </location>
</feature>
<dbReference type="Gene3D" id="3.90.180.10">
    <property type="entry name" value="Medium-chain alcohol dehydrogenases, catalytic domain"/>
    <property type="match status" value="1"/>
</dbReference>
<dbReference type="InterPro" id="IPR013154">
    <property type="entry name" value="ADH-like_N"/>
</dbReference>